<comment type="similarity">
    <text evidence="1 2">Belongs to the LOG family.</text>
</comment>
<protein>
    <recommendedName>
        <fullName evidence="2">Cytokinin riboside 5'-monophosphate phosphoribohydrolase</fullName>
        <ecNumber evidence="2">3.2.2.n1</ecNumber>
    </recommendedName>
</protein>
<dbReference type="EC" id="3.2.2.n1" evidence="2"/>
<dbReference type="Gene3D" id="3.40.50.450">
    <property type="match status" value="1"/>
</dbReference>
<organism evidence="3 4">
    <name type="scientific">Streptomyces osmaniensis</name>
    <dbReference type="NCBI Taxonomy" id="593134"/>
    <lineage>
        <taxon>Bacteria</taxon>
        <taxon>Bacillati</taxon>
        <taxon>Actinomycetota</taxon>
        <taxon>Actinomycetes</taxon>
        <taxon>Kitasatosporales</taxon>
        <taxon>Streptomycetaceae</taxon>
        <taxon>Streptomyces</taxon>
    </lineage>
</organism>
<evidence type="ECO:0000313" key="3">
    <source>
        <dbReference type="EMBL" id="GAA3570754.1"/>
    </source>
</evidence>
<comment type="caution">
    <text evidence="3">The sequence shown here is derived from an EMBL/GenBank/DDBJ whole genome shotgun (WGS) entry which is preliminary data.</text>
</comment>
<comment type="catalytic activity">
    <reaction evidence="2">
        <text>9-ribosyl-trans-zeatin 5'-phosphate + H2O = trans-zeatin + D-ribose 5-phosphate</text>
        <dbReference type="Rhea" id="RHEA:48564"/>
        <dbReference type="ChEBI" id="CHEBI:15377"/>
        <dbReference type="ChEBI" id="CHEBI:16522"/>
        <dbReference type="ChEBI" id="CHEBI:78346"/>
        <dbReference type="ChEBI" id="CHEBI:87947"/>
        <dbReference type="EC" id="3.2.2.n1"/>
    </reaction>
</comment>
<sequence>MAVVCVFCSASPRLSAYYRQVATDVGAALASAGHTVLTGGGSRGAMGAVTAAARAAGGATVGILPTGLLDREIPDPDTELHLVPSMERRKELMGDRSDAFVVLPGGIGTLDELFGEWANRAVDAHDKPIVIVDPDGLFTPLRQQIDLLAERGLVRESALTAVKWATSATDVVRLIPPSGTPRRGYEATIVVQES</sequence>
<gene>
    <name evidence="3" type="ORF">GCM10022295_60810</name>
</gene>
<dbReference type="PANTHER" id="PTHR31223">
    <property type="entry name" value="LOG FAMILY PROTEIN YJL055W"/>
    <property type="match status" value="1"/>
</dbReference>
<dbReference type="NCBIfam" id="TIGR00730">
    <property type="entry name" value="Rossman fold protein, TIGR00730 family"/>
    <property type="match status" value="1"/>
</dbReference>
<keyword evidence="2" id="KW-0378">Hydrolase</keyword>
<dbReference type="SUPFAM" id="SSF102405">
    <property type="entry name" value="MCP/YpsA-like"/>
    <property type="match status" value="1"/>
</dbReference>
<dbReference type="InterPro" id="IPR031100">
    <property type="entry name" value="LOG_fam"/>
</dbReference>
<evidence type="ECO:0000256" key="2">
    <source>
        <dbReference type="RuleBase" id="RU363015"/>
    </source>
</evidence>
<evidence type="ECO:0000256" key="1">
    <source>
        <dbReference type="ARBA" id="ARBA00006763"/>
    </source>
</evidence>
<dbReference type="PANTHER" id="PTHR31223:SF70">
    <property type="entry name" value="LOG FAMILY PROTEIN YJL055W"/>
    <property type="match status" value="1"/>
</dbReference>
<keyword evidence="2" id="KW-0203">Cytokinin biosynthesis</keyword>
<dbReference type="EMBL" id="BAABCE010000012">
    <property type="protein sequence ID" value="GAA3570754.1"/>
    <property type="molecule type" value="Genomic_DNA"/>
</dbReference>
<evidence type="ECO:0000313" key="4">
    <source>
        <dbReference type="Proteomes" id="UP001500707"/>
    </source>
</evidence>
<comment type="catalytic activity">
    <reaction evidence="2">
        <text>N(6)-(dimethylallyl)adenosine 5'-phosphate + H2O = N(6)-dimethylallyladenine + D-ribose 5-phosphate</text>
        <dbReference type="Rhea" id="RHEA:48560"/>
        <dbReference type="ChEBI" id="CHEBI:15377"/>
        <dbReference type="ChEBI" id="CHEBI:17660"/>
        <dbReference type="ChEBI" id="CHEBI:57526"/>
        <dbReference type="ChEBI" id="CHEBI:78346"/>
        <dbReference type="EC" id="3.2.2.n1"/>
    </reaction>
</comment>
<dbReference type="Pfam" id="PF03641">
    <property type="entry name" value="Lysine_decarbox"/>
    <property type="match status" value="1"/>
</dbReference>
<keyword evidence="4" id="KW-1185">Reference proteome</keyword>
<dbReference type="Proteomes" id="UP001500707">
    <property type="component" value="Unassembled WGS sequence"/>
</dbReference>
<dbReference type="RefSeq" id="WP_346184387.1">
    <property type="nucleotide sequence ID" value="NZ_BAABCE010000012.1"/>
</dbReference>
<accession>A0ABP6XSK1</accession>
<dbReference type="InterPro" id="IPR005269">
    <property type="entry name" value="LOG"/>
</dbReference>
<proteinExistence type="inferred from homology"/>
<name>A0ABP6XSK1_9ACTN</name>
<reference evidence="4" key="1">
    <citation type="journal article" date="2019" name="Int. J. Syst. Evol. Microbiol.">
        <title>The Global Catalogue of Microorganisms (GCM) 10K type strain sequencing project: providing services to taxonomists for standard genome sequencing and annotation.</title>
        <authorList>
            <consortium name="The Broad Institute Genomics Platform"/>
            <consortium name="The Broad Institute Genome Sequencing Center for Infectious Disease"/>
            <person name="Wu L."/>
            <person name="Ma J."/>
        </authorList>
    </citation>
    <scope>NUCLEOTIDE SEQUENCE [LARGE SCALE GENOMIC DNA]</scope>
    <source>
        <strain evidence="4">JCM 17656</strain>
    </source>
</reference>